<keyword evidence="3 6" id="KW-0808">Transferase</keyword>
<comment type="caution">
    <text evidence="7">The sequence shown here is derived from an EMBL/GenBank/DDBJ whole genome shotgun (WGS) entry which is preliminary data.</text>
</comment>
<dbReference type="EC" id="2.4.1.-" evidence="6"/>
<dbReference type="PANTHER" id="PTHR31889">
    <property type="entry name" value="FUCOSYLTRANSFERASE 2-RELATED"/>
    <property type="match status" value="1"/>
</dbReference>
<evidence type="ECO:0000313" key="8">
    <source>
        <dbReference type="Proteomes" id="UP000275267"/>
    </source>
</evidence>
<protein>
    <recommendedName>
        <fullName evidence="6">Fucosyltransferase</fullName>
        <ecNumber evidence="6">2.4.1.-</ecNumber>
    </recommendedName>
</protein>
<reference evidence="8" key="1">
    <citation type="journal article" date="2019" name="Nat. Commun.">
        <title>The genome of broomcorn millet.</title>
        <authorList>
            <person name="Zou C."/>
            <person name="Miki D."/>
            <person name="Li D."/>
            <person name="Tang Q."/>
            <person name="Xiao L."/>
            <person name="Rajput S."/>
            <person name="Deng P."/>
            <person name="Jia W."/>
            <person name="Huang R."/>
            <person name="Zhang M."/>
            <person name="Sun Y."/>
            <person name="Hu J."/>
            <person name="Fu X."/>
            <person name="Schnable P.S."/>
            <person name="Li F."/>
            <person name="Zhang H."/>
            <person name="Feng B."/>
            <person name="Zhu X."/>
            <person name="Liu R."/>
            <person name="Schnable J.C."/>
            <person name="Zhu J.-K."/>
            <person name="Zhang H."/>
        </authorList>
    </citation>
    <scope>NUCLEOTIDE SEQUENCE [LARGE SCALE GENOMIC DNA]</scope>
</reference>
<keyword evidence="6" id="KW-0333">Golgi apparatus</keyword>
<evidence type="ECO:0000256" key="4">
    <source>
        <dbReference type="ARBA" id="ARBA00023180"/>
    </source>
</evidence>
<dbReference type="GO" id="GO:0042546">
    <property type="term" value="P:cell wall biogenesis"/>
    <property type="evidence" value="ECO:0007669"/>
    <property type="project" value="InterPro"/>
</dbReference>
<dbReference type="EMBL" id="PQIB02000006">
    <property type="protein sequence ID" value="RLN12753.1"/>
    <property type="molecule type" value="Genomic_DNA"/>
</dbReference>
<evidence type="ECO:0000256" key="3">
    <source>
        <dbReference type="ARBA" id="ARBA00022679"/>
    </source>
</evidence>
<dbReference type="GO" id="GO:0032580">
    <property type="term" value="C:Golgi cisterna membrane"/>
    <property type="evidence" value="ECO:0007669"/>
    <property type="project" value="UniProtKB-SubCell"/>
</dbReference>
<proteinExistence type="inferred from homology"/>
<evidence type="ECO:0000256" key="6">
    <source>
        <dbReference type="RuleBase" id="RU367004"/>
    </source>
</evidence>
<dbReference type="GO" id="GO:0071555">
    <property type="term" value="P:cell wall organization"/>
    <property type="evidence" value="ECO:0007669"/>
    <property type="project" value="UniProtKB-UniRule"/>
</dbReference>
<dbReference type="PANTHER" id="PTHR31889:SF50">
    <property type="entry name" value="FUCOSYLTRANSFERASE"/>
    <property type="match status" value="1"/>
</dbReference>
<evidence type="ECO:0000256" key="1">
    <source>
        <dbReference type="ARBA" id="ARBA00010481"/>
    </source>
</evidence>
<keyword evidence="8" id="KW-1185">Reference proteome</keyword>
<accession>A0A3L6S0K3</accession>
<dbReference type="GO" id="GO:0009969">
    <property type="term" value="P:xyloglucan biosynthetic process"/>
    <property type="evidence" value="ECO:0007669"/>
    <property type="project" value="TreeGrafter"/>
</dbReference>
<keyword evidence="2 6" id="KW-0328">Glycosyltransferase</keyword>
<evidence type="ECO:0000256" key="2">
    <source>
        <dbReference type="ARBA" id="ARBA00022676"/>
    </source>
</evidence>
<comment type="function">
    <text evidence="6">May be involved in cell wall biosynthesis.</text>
</comment>
<comment type="similarity">
    <text evidence="1 6">Belongs to the glycosyltransferase 37 family.</text>
</comment>
<evidence type="ECO:0000313" key="7">
    <source>
        <dbReference type="EMBL" id="RLN12753.1"/>
    </source>
</evidence>
<evidence type="ECO:0000256" key="5">
    <source>
        <dbReference type="ARBA" id="ARBA00023316"/>
    </source>
</evidence>
<comment type="subcellular location">
    <subcellularLocation>
        <location evidence="6">Golgi apparatus</location>
        <location evidence="6">Golgi stack membrane</location>
        <topology evidence="6">Single-pass type II membrane protein</topology>
    </subcellularLocation>
</comment>
<dbReference type="Pfam" id="PF03254">
    <property type="entry name" value="XG_FTase"/>
    <property type="match status" value="3"/>
</dbReference>
<name>A0A3L6S0K3_PANMI</name>
<sequence>MVRNNVIRAGGGNVNVSLAQTPAFAYVYLHSDASAHDKSFFCDEDHRRLLRRFQRLRELDAMFPEPDVVFHHLGRYFFHPNIHVWGLITRYYAAYLAGAAQRVGIQVRIFGAAQPDSTELLEQITSCTQKHKLLLEVLATGEPMPPAIRAKSTKAVLVTSFKPWYHQQLKSMYWEHAAANGGVSTFGYVTQGLAGLRLWVMYKSKPRDDGVVPNPQCGRAASMEPCFFTARNYNLWKKQWLNTTGRRVHHLGRYLFHPNNHVWGLVTCYHDTYLSGAAQRVGIQVRVFGAQLDSTELLEQITSCTQKHKLLLEVLAMGESMPPATRAKSTKAVLVTSLKPWYHEQLKSMYLEHAAAIGEVVSMHLPSHEGYQRFGIESHNRKAWAEIYLLSLADVLVTTSQSTFGYVAQGLAGLRPWVMYKPAGDGTTTVPDPPCGRTASMEPCFFAAPNYNL</sequence>
<keyword evidence="4" id="KW-0325">Glycoprotein</keyword>
<organism evidence="7 8">
    <name type="scientific">Panicum miliaceum</name>
    <name type="common">Proso millet</name>
    <name type="synonym">Broomcorn millet</name>
    <dbReference type="NCBI Taxonomy" id="4540"/>
    <lineage>
        <taxon>Eukaryota</taxon>
        <taxon>Viridiplantae</taxon>
        <taxon>Streptophyta</taxon>
        <taxon>Embryophyta</taxon>
        <taxon>Tracheophyta</taxon>
        <taxon>Spermatophyta</taxon>
        <taxon>Magnoliopsida</taxon>
        <taxon>Liliopsida</taxon>
        <taxon>Poales</taxon>
        <taxon>Poaceae</taxon>
        <taxon>PACMAD clade</taxon>
        <taxon>Panicoideae</taxon>
        <taxon>Panicodae</taxon>
        <taxon>Paniceae</taxon>
        <taxon>Panicinae</taxon>
        <taxon>Panicum</taxon>
        <taxon>Panicum sect. Panicum</taxon>
    </lineage>
</organism>
<dbReference type="GO" id="GO:0008107">
    <property type="term" value="F:galactoside 2-alpha-L-fucosyltransferase activity"/>
    <property type="evidence" value="ECO:0007669"/>
    <property type="project" value="InterPro"/>
</dbReference>
<dbReference type="InterPro" id="IPR004938">
    <property type="entry name" value="XG_FTase"/>
</dbReference>
<keyword evidence="5 6" id="KW-0961">Cell wall biogenesis/degradation</keyword>
<dbReference type="AlphaFoldDB" id="A0A3L6S0K3"/>
<dbReference type="Proteomes" id="UP000275267">
    <property type="component" value="Unassembled WGS sequence"/>
</dbReference>
<dbReference type="STRING" id="4540.A0A3L6S0K3"/>
<gene>
    <name evidence="7" type="ORF">C2845_PM09G06580</name>
</gene>
<dbReference type="OrthoDB" id="428346at2759"/>